<name>A0A0R2GA42_9LACO</name>
<evidence type="ECO:0000256" key="3">
    <source>
        <dbReference type="ARBA" id="ARBA00022679"/>
    </source>
</evidence>
<dbReference type="InterPro" id="IPR036554">
    <property type="entry name" value="GHMP_kinase_C_sf"/>
</dbReference>
<dbReference type="PANTHER" id="PTHR31814:SF2">
    <property type="entry name" value="PHOSPHOMEVALONATE KINASE"/>
    <property type="match status" value="1"/>
</dbReference>
<evidence type="ECO:0000313" key="9">
    <source>
        <dbReference type="EMBL" id="KRN33581.1"/>
    </source>
</evidence>
<feature type="domain" description="GHMP kinase N-terminal" evidence="7">
    <location>
        <begin position="82"/>
        <end position="176"/>
    </location>
</feature>
<dbReference type="SUPFAM" id="SSF55060">
    <property type="entry name" value="GHMP Kinase, C-terminal domain"/>
    <property type="match status" value="1"/>
</dbReference>
<dbReference type="InterPro" id="IPR020568">
    <property type="entry name" value="Ribosomal_Su5_D2-typ_SF"/>
</dbReference>
<evidence type="ECO:0000256" key="4">
    <source>
        <dbReference type="ARBA" id="ARBA00022741"/>
    </source>
</evidence>
<dbReference type="UniPathway" id="UPA00057">
    <property type="reaction ID" value="UER00099"/>
</dbReference>
<evidence type="ECO:0000259" key="7">
    <source>
        <dbReference type="Pfam" id="PF00288"/>
    </source>
</evidence>
<evidence type="ECO:0000256" key="1">
    <source>
        <dbReference type="ARBA" id="ARBA00005017"/>
    </source>
</evidence>
<accession>A0A0R2GA42</accession>
<dbReference type="RefSeq" id="WP_022790919.1">
    <property type="nucleotide sequence ID" value="NZ_ATUU01000001.1"/>
</dbReference>
<comment type="caution">
    <text evidence="9">The sequence shown here is derived from an EMBL/GenBank/DDBJ whole genome shotgun (WGS) entry which is preliminary data.</text>
</comment>
<dbReference type="STRING" id="1123500.GCA_000420365_00117"/>
<protein>
    <recommendedName>
        <fullName evidence="2">phosphomevalonate kinase</fullName>
        <ecNumber evidence="2">2.7.4.2</ecNumber>
    </recommendedName>
</protein>
<dbReference type="InParanoid" id="A0A0R2GA42"/>
<evidence type="ECO:0000256" key="6">
    <source>
        <dbReference type="ARBA" id="ARBA00022840"/>
    </source>
</evidence>
<dbReference type="InterPro" id="IPR005917">
    <property type="entry name" value="Pmev_kinase_bact"/>
</dbReference>
<keyword evidence="4" id="KW-0547">Nucleotide-binding</keyword>
<dbReference type="NCBIfam" id="TIGR01220">
    <property type="entry name" value="Pmev_kin_Gr_pos"/>
    <property type="match status" value="1"/>
</dbReference>
<keyword evidence="5 9" id="KW-0418">Kinase</keyword>
<dbReference type="GO" id="GO:0019287">
    <property type="term" value="P:isopentenyl diphosphate biosynthetic process, mevalonate pathway"/>
    <property type="evidence" value="ECO:0007669"/>
    <property type="project" value="UniProtKB-UniPathway"/>
</dbReference>
<dbReference type="Proteomes" id="UP000051296">
    <property type="component" value="Unassembled WGS sequence"/>
</dbReference>
<dbReference type="Pfam" id="PF00288">
    <property type="entry name" value="GHMP_kinases_N"/>
    <property type="match status" value="1"/>
</dbReference>
<proteinExistence type="predicted"/>
<dbReference type="PATRIC" id="fig|1123500.6.peg.388"/>
<dbReference type="GO" id="GO:0005524">
    <property type="term" value="F:ATP binding"/>
    <property type="evidence" value="ECO:0007669"/>
    <property type="project" value="UniProtKB-KW"/>
</dbReference>
<sequence>MKIQAQAPGKLFLAGEYAITLAGQQSLVMAMNRYVTVELEDQSMIDQAAKANVRIHSDQTGDWSFAWSDLESTPAPADFELVKQTLVLLKKWLATQKIEMVSLSIVIQSELVQNGKKLGLGSSAAVVCALIKAFNTYFQLALTSEQTYKLGVLATFSLDHFHAGSMGDLAAAAYGGLILYQRFDANWLALQLNEGRLLDLVSQSWPLLAINVIPFPSHWHLLVGWTGQPADTQEMLALNPKLTRLYQNQLAKKTGFLIRQLKQAIEEADFLRVITCLHLNQAALIQYAQSMHLPYLTVGLRRLLTIARQHGAATKISGAGGGDNGIAITPDPKTASAIAIAWQKQGIIPLSLEIAPLQTKEASYDE</sequence>
<gene>
    <name evidence="9" type="ORF">IV68_GL000387</name>
</gene>
<dbReference type="EMBL" id="JQAX01000001">
    <property type="protein sequence ID" value="KRN33581.1"/>
    <property type="molecule type" value="Genomic_DNA"/>
</dbReference>
<dbReference type="Gene3D" id="3.30.70.890">
    <property type="entry name" value="GHMP kinase, C-terminal domain"/>
    <property type="match status" value="1"/>
</dbReference>
<dbReference type="InterPro" id="IPR014721">
    <property type="entry name" value="Ribsml_uS5_D2-typ_fold_subgr"/>
</dbReference>
<evidence type="ECO:0000256" key="2">
    <source>
        <dbReference type="ARBA" id="ARBA00012958"/>
    </source>
</evidence>
<evidence type="ECO:0000256" key="5">
    <source>
        <dbReference type="ARBA" id="ARBA00022777"/>
    </source>
</evidence>
<dbReference type="EC" id="2.7.4.2" evidence="2"/>
<dbReference type="InterPro" id="IPR035102">
    <property type="entry name" value="Phosphomevalonate_kinase"/>
</dbReference>
<feature type="domain" description="GHMP kinase C-terminal" evidence="8">
    <location>
        <begin position="263"/>
        <end position="346"/>
    </location>
</feature>
<dbReference type="Gene3D" id="3.30.230.10">
    <property type="match status" value="1"/>
</dbReference>
<dbReference type="GO" id="GO:0004631">
    <property type="term" value="F:phosphomevalonate kinase activity"/>
    <property type="evidence" value="ECO:0007669"/>
    <property type="project" value="UniProtKB-EC"/>
</dbReference>
<dbReference type="InterPro" id="IPR013750">
    <property type="entry name" value="GHMP_kinase_C_dom"/>
</dbReference>
<dbReference type="OrthoDB" id="1522677at2"/>
<dbReference type="eggNOG" id="COG1577">
    <property type="taxonomic scope" value="Bacteria"/>
</dbReference>
<keyword evidence="3" id="KW-0808">Transferase</keyword>
<dbReference type="PANTHER" id="PTHR31814">
    <property type="match status" value="1"/>
</dbReference>
<dbReference type="AlphaFoldDB" id="A0A0R2GA42"/>
<comment type="pathway">
    <text evidence="1">Isoprenoid biosynthesis; isopentenyl diphosphate biosynthesis via mevalonate pathway; isopentenyl diphosphate from (R)-mevalonate: step 2/3.</text>
</comment>
<dbReference type="InterPro" id="IPR006204">
    <property type="entry name" value="GHMP_kinase_N_dom"/>
</dbReference>
<keyword evidence="10" id="KW-1185">Reference proteome</keyword>
<evidence type="ECO:0000259" key="8">
    <source>
        <dbReference type="Pfam" id="PF08544"/>
    </source>
</evidence>
<reference evidence="9 10" key="1">
    <citation type="journal article" date="2015" name="Genome Announc.">
        <title>Expanding the biotechnology potential of lactobacilli through comparative genomics of 213 strains and associated genera.</title>
        <authorList>
            <person name="Sun Z."/>
            <person name="Harris H.M."/>
            <person name="McCann A."/>
            <person name="Guo C."/>
            <person name="Argimon S."/>
            <person name="Zhang W."/>
            <person name="Yang X."/>
            <person name="Jeffery I.B."/>
            <person name="Cooney J.C."/>
            <person name="Kagawa T.F."/>
            <person name="Liu W."/>
            <person name="Song Y."/>
            <person name="Salvetti E."/>
            <person name="Wrobel A."/>
            <person name="Rasinkangas P."/>
            <person name="Parkhill J."/>
            <person name="Rea M.C."/>
            <person name="O'Sullivan O."/>
            <person name="Ritari J."/>
            <person name="Douillard F.P."/>
            <person name="Paul Ross R."/>
            <person name="Yang R."/>
            <person name="Briner A.E."/>
            <person name="Felis G.E."/>
            <person name="de Vos W.M."/>
            <person name="Barrangou R."/>
            <person name="Klaenhammer T.R."/>
            <person name="Caufield P.W."/>
            <person name="Cui Y."/>
            <person name="Zhang H."/>
            <person name="O'Toole P.W."/>
        </authorList>
    </citation>
    <scope>NUCLEOTIDE SEQUENCE [LARGE SCALE GENOMIC DNA]</scope>
    <source>
        <strain evidence="9 10">DSM 20190</strain>
    </source>
</reference>
<dbReference type="Pfam" id="PF08544">
    <property type="entry name" value="GHMP_kinases_C"/>
    <property type="match status" value="1"/>
</dbReference>
<dbReference type="SUPFAM" id="SSF54211">
    <property type="entry name" value="Ribosomal protein S5 domain 2-like"/>
    <property type="match status" value="1"/>
</dbReference>
<keyword evidence="6" id="KW-0067">ATP-binding</keyword>
<organism evidence="9 10">
    <name type="scientific">Weissella halotolerans DSM 20190</name>
    <dbReference type="NCBI Taxonomy" id="1123500"/>
    <lineage>
        <taxon>Bacteria</taxon>
        <taxon>Bacillati</taxon>
        <taxon>Bacillota</taxon>
        <taxon>Bacilli</taxon>
        <taxon>Lactobacillales</taxon>
        <taxon>Lactobacillaceae</taxon>
        <taxon>Weissella</taxon>
    </lineage>
</organism>
<evidence type="ECO:0000313" key="10">
    <source>
        <dbReference type="Proteomes" id="UP000051296"/>
    </source>
</evidence>